<comment type="caution">
    <text evidence="7">The sequence shown here is derived from an EMBL/GenBank/DDBJ whole genome shotgun (WGS) entry which is preliminary data.</text>
</comment>
<evidence type="ECO:0000256" key="5">
    <source>
        <dbReference type="ARBA" id="ARBA00022691"/>
    </source>
</evidence>
<dbReference type="AlphaFoldDB" id="A0A1J5NM06"/>
<evidence type="ECO:0000256" key="1">
    <source>
        <dbReference type="ARBA" id="ARBA00006594"/>
    </source>
</evidence>
<protein>
    <recommendedName>
        <fullName evidence="2">site-specific DNA-methyltransferase (adenine-specific)</fullName>
        <ecNumber evidence="2">2.1.1.72</ecNumber>
    </recommendedName>
</protein>
<dbReference type="PRINTS" id="PR00505">
    <property type="entry name" value="D12N6MTFRASE"/>
</dbReference>
<dbReference type="GO" id="GO:0006298">
    <property type="term" value="P:mismatch repair"/>
    <property type="evidence" value="ECO:0007669"/>
    <property type="project" value="TreeGrafter"/>
</dbReference>
<dbReference type="EMBL" id="MDDC01000009">
    <property type="protein sequence ID" value="OIQ59344.1"/>
    <property type="molecule type" value="Genomic_DNA"/>
</dbReference>
<keyword evidence="5" id="KW-0949">S-adenosyl-L-methionine</keyword>
<dbReference type="Gene3D" id="3.40.50.150">
    <property type="entry name" value="Vaccinia Virus protein VP39"/>
    <property type="match status" value="2"/>
</dbReference>
<evidence type="ECO:0000256" key="3">
    <source>
        <dbReference type="ARBA" id="ARBA00022603"/>
    </source>
</evidence>
<organism evidence="7 8">
    <name type="scientific">Neomoorella thermoacetica</name>
    <name type="common">Clostridium thermoaceticum</name>
    <dbReference type="NCBI Taxonomy" id="1525"/>
    <lineage>
        <taxon>Bacteria</taxon>
        <taxon>Bacillati</taxon>
        <taxon>Bacillota</taxon>
        <taxon>Clostridia</taxon>
        <taxon>Neomoorellales</taxon>
        <taxon>Neomoorellaceae</taxon>
        <taxon>Neomoorella</taxon>
    </lineage>
</organism>
<sequence>MLRNPRLSPIIKWAGGKERELRYILPNLPCGVRNYYEPFVGGGAVFFAVDRPAMYINDKAPELIALYTMIRENNREFFQTLEALAWSWERLAIVARDSGAILEDIYKKYARDVYSGAQLPGAVVEFINRRGRELREVLAPPVNPENFIGEIKRNLLNKITRMKKIAARKGPLDSEDILANLEGAFKSAFYMHCRYLYNHTATLGLGPGPATALFYFIREYCYAAMFRYNRRGEFNVPYGGISYNDKDFARKVGYLKSREVREHLGKARIFCLDFEEFLRQTAPGPEDFIFLDPPYDSDFSAYAGMSFGPADQARLAAYLAGECRARFMLVIKNTSFIYDLYRDRGFRIRVFNKKYQVSFQNRNDKSARHLMITNY</sequence>
<evidence type="ECO:0000313" key="7">
    <source>
        <dbReference type="EMBL" id="OIQ59344.1"/>
    </source>
</evidence>
<dbReference type="Gene3D" id="1.10.1020.10">
    <property type="entry name" value="Adenine-specific Methyltransferase, Domain 2"/>
    <property type="match status" value="1"/>
</dbReference>
<dbReference type="EC" id="2.1.1.72" evidence="2"/>
<dbReference type="PROSITE" id="PS00092">
    <property type="entry name" value="N6_MTASE"/>
    <property type="match status" value="1"/>
</dbReference>
<dbReference type="GO" id="GO:1904047">
    <property type="term" value="F:S-adenosyl-L-methionine binding"/>
    <property type="evidence" value="ECO:0007669"/>
    <property type="project" value="TreeGrafter"/>
</dbReference>
<reference evidence="7 8" key="1">
    <citation type="submission" date="2016-08" db="EMBL/GenBank/DDBJ databases">
        <title>Genome-based comparison of Moorella thermoacetic strains.</title>
        <authorList>
            <person name="Poehlein A."/>
            <person name="Bengelsdorf F.R."/>
            <person name="Esser C."/>
            <person name="Duerre P."/>
            <person name="Daniel R."/>
        </authorList>
    </citation>
    <scope>NUCLEOTIDE SEQUENCE [LARGE SCALE GENOMIC DNA]</scope>
    <source>
        <strain evidence="7 8">DSM 21394</strain>
    </source>
</reference>
<dbReference type="Pfam" id="PF02086">
    <property type="entry name" value="MethyltransfD12"/>
    <property type="match status" value="2"/>
</dbReference>
<dbReference type="GO" id="GO:0043565">
    <property type="term" value="F:sequence-specific DNA binding"/>
    <property type="evidence" value="ECO:0007669"/>
    <property type="project" value="TreeGrafter"/>
</dbReference>
<dbReference type="SUPFAM" id="SSF53335">
    <property type="entry name" value="S-adenosyl-L-methionine-dependent methyltransferases"/>
    <property type="match status" value="1"/>
</dbReference>
<dbReference type="InterPro" id="IPR002052">
    <property type="entry name" value="DNA_methylase_N6_adenine_CS"/>
</dbReference>
<dbReference type="InterPro" id="IPR012327">
    <property type="entry name" value="MeTrfase_D12"/>
</dbReference>
<proteinExistence type="inferred from homology"/>
<accession>A0A1J5NM06</accession>
<evidence type="ECO:0000256" key="6">
    <source>
        <dbReference type="ARBA" id="ARBA00047942"/>
    </source>
</evidence>
<dbReference type="Proteomes" id="UP000182811">
    <property type="component" value="Unassembled WGS sequence"/>
</dbReference>
<evidence type="ECO:0000256" key="4">
    <source>
        <dbReference type="ARBA" id="ARBA00022679"/>
    </source>
</evidence>
<evidence type="ECO:0000313" key="8">
    <source>
        <dbReference type="Proteomes" id="UP000182811"/>
    </source>
</evidence>
<gene>
    <name evidence="7" type="primary">dpnM_2</name>
    <name evidence="7" type="ORF">MOTE_14040</name>
</gene>
<comment type="similarity">
    <text evidence="1">Belongs to the N(4)/N(6)-methyltransferase family.</text>
</comment>
<keyword evidence="4 7" id="KW-0808">Transferase</keyword>
<evidence type="ECO:0000256" key="2">
    <source>
        <dbReference type="ARBA" id="ARBA00011900"/>
    </source>
</evidence>
<dbReference type="PANTHER" id="PTHR30481">
    <property type="entry name" value="DNA ADENINE METHYLASE"/>
    <property type="match status" value="1"/>
</dbReference>
<dbReference type="GO" id="GO:0032259">
    <property type="term" value="P:methylation"/>
    <property type="evidence" value="ECO:0007669"/>
    <property type="project" value="UniProtKB-KW"/>
</dbReference>
<dbReference type="PANTHER" id="PTHR30481:SF3">
    <property type="entry name" value="DNA ADENINE METHYLASE"/>
    <property type="match status" value="1"/>
</dbReference>
<comment type="catalytic activity">
    <reaction evidence="6">
        <text>a 2'-deoxyadenosine in DNA + S-adenosyl-L-methionine = an N(6)-methyl-2'-deoxyadenosine in DNA + S-adenosyl-L-homocysteine + H(+)</text>
        <dbReference type="Rhea" id="RHEA:15197"/>
        <dbReference type="Rhea" id="RHEA-COMP:12418"/>
        <dbReference type="Rhea" id="RHEA-COMP:12419"/>
        <dbReference type="ChEBI" id="CHEBI:15378"/>
        <dbReference type="ChEBI" id="CHEBI:57856"/>
        <dbReference type="ChEBI" id="CHEBI:59789"/>
        <dbReference type="ChEBI" id="CHEBI:90615"/>
        <dbReference type="ChEBI" id="CHEBI:90616"/>
        <dbReference type="EC" id="2.1.1.72"/>
    </reaction>
</comment>
<dbReference type="OrthoDB" id="9805629at2"/>
<dbReference type="InterPro" id="IPR029063">
    <property type="entry name" value="SAM-dependent_MTases_sf"/>
</dbReference>
<dbReference type="GO" id="GO:0009007">
    <property type="term" value="F:site-specific DNA-methyltransferase (adenine-specific) activity"/>
    <property type="evidence" value="ECO:0007669"/>
    <property type="project" value="UniProtKB-EC"/>
</dbReference>
<dbReference type="GO" id="GO:0009307">
    <property type="term" value="P:DNA restriction-modification system"/>
    <property type="evidence" value="ECO:0007669"/>
    <property type="project" value="InterPro"/>
</dbReference>
<dbReference type="InterPro" id="IPR023095">
    <property type="entry name" value="Ade_MeTrfase_dom_2"/>
</dbReference>
<keyword evidence="3 7" id="KW-0489">Methyltransferase</keyword>
<name>A0A1J5NM06_NEOTH</name>